<evidence type="ECO:0000256" key="2">
    <source>
        <dbReference type="ARBA" id="ARBA00009772"/>
    </source>
</evidence>
<keyword evidence="8" id="KW-0282">Flagellum</keyword>
<dbReference type="InterPro" id="IPR002010">
    <property type="entry name" value="T3SS_IM_R"/>
</dbReference>
<dbReference type="PANTHER" id="PTHR30065:SF8">
    <property type="entry name" value="FLAGELLAR BIOSYNTHETIC PROTEIN FLIR"/>
    <property type="match status" value="1"/>
</dbReference>
<keyword evidence="3" id="KW-1003">Cell membrane</keyword>
<feature type="transmembrane region" description="Helical" evidence="7">
    <location>
        <begin position="127"/>
        <end position="148"/>
    </location>
</feature>
<evidence type="ECO:0000256" key="6">
    <source>
        <dbReference type="ARBA" id="ARBA00023136"/>
    </source>
</evidence>
<dbReference type="PANTHER" id="PTHR30065">
    <property type="entry name" value="FLAGELLAR BIOSYNTHETIC PROTEIN FLIR"/>
    <property type="match status" value="1"/>
</dbReference>
<dbReference type="Pfam" id="PF01311">
    <property type="entry name" value="Bac_export_1"/>
    <property type="match status" value="1"/>
</dbReference>
<dbReference type="Proteomes" id="UP000637769">
    <property type="component" value="Unassembled WGS sequence"/>
</dbReference>
<feature type="transmembrane region" description="Helical" evidence="7">
    <location>
        <begin position="66"/>
        <end position="87"/>
    </location>
</feature>
<comment type="similarity">
    <text evidence="2">Belongs to the FliR/MopE/SpaR family.</text>
</comment>
<accession>A0ABQ1MEG9</accession>
<evidence type="ECO:0000313" key="8">
    <source>
        <dbReference type="EMBL" id="GGC36087.1"/>
    </source>
</evidence>
<keyword evidence="8" id="KW-0969">Cilium</keyword>
<keyword evidence="8" id="KW-0966">Cell projection</keyword>
<evidence type="ECO:0000256" key="1">
    <source>
        <dbReference type="ARBA" id="ARBA00004651"/>
    </source>
</evidence>
<feature type="transmembrane region" description="Helical" evidence="7">
    <location>
        <begin position="38"/>
        <end position="54"/>
    </location>
</feature>
<dbReference type="RefSeq" id="WP_229719831.1">
    <property type="nucleotide sequence ID" value="NZ_BMCH01000005.1"/>
</dbReference>
<evidence type="ECO:0000256" key="3">
    <source>
        <dbReference type="ARBA" id="ARBA00022475"/>
    </source>
</evidence>
<evidence type="ECO:0000256" key="4">
    <source>
        <dbReference type="ARBA" id="ARBA00022692"/>
    </source>
</evidence>
<evidence type="ECO:0000256" key="5">
    <source>
        <dbReference type="ARBA" id="ARBA00022989"/>
    </source>
</evidence>
<dbReference type="EMBL" id="BMCH01000005">
    <property type="protein sequence ID" value="GGC36087.1"/>
    <property type="molecule type" value="Genomic_DNA"/>
</dbReference>
<name>A0ABQ1MEG9_9PROT</name>
<evidence type="ECO:0000313" key="9">
    <source>
        <dbReference type="Proteomes" id="UP000637769"/>
    </source>
</evidence>
<reference evidence="9" key="1">
    <citation type="journal article" date="2019" name="Int. J. Syst. Evol. Microbiol.">
        <title>The Global Catalogue of Microorganisms (GCM) 10K type strain sequencing project: providing services to taxonomists for standard genome sequencing and annotation.</title>
        <authorList>
            <consortium name="The Broad Institute Genomics Platform"/>
            <consortium name="The Broad Institute Genome Sequencing Center for Infectious Disease"/>
            <person name="Wu L."/>
            <person name="Ma J."/>
        </authorList>
    </citation>
    <scope>NUCLEOTIDE SEQUENCE [LARGE SCALE GENOMIC DNA]</scope>
    <source>
        <strain evidence="9">CCM 7132</strain>
    </source>
</reference>
<keyword evidence="6 7" id="KW-0472">Membrane</keyword>
<organism evidence="8 9">
    <name type="scientific">Asaia siamensis</name>
    <dbReference type="NCBI Taxonomy" id="110479"/>
    <lineage>
        <taxon>Bacteria</taxon>
        <taxon>Pseudomonadati</taxon>
        <taxon>Pseudomonadota</taxon>
        <taxon>Alphaproteobacteria</taxon>
        <taxon>Acetobacterales</taxon>
        <taxon>Acetobacteraceae</taxon>
        <taxon>Asaia</taxon>
    </lineage>
</organism>
<proteinExistence type="inferred from homology"/>
<keyword evidence="5 7" id="KW-1133">Transmembrane helix</keyword>
<gene>
    <name evidence="8" type="ORF">GCM10007207_22090</name>
</gene>
<keyword evidence="4 7" id="KW-0812">Transmembrane</keyword>
<evidence type="ECO:0000256" key="7">
    <source>
        <dbReference type="SAM" id="Phobius"/>
    </source>
</evidence>
<keyword evidence="9" id="KW-1185">Reference proteome</keyword>
<feature type="transmembrane region" description="Helical" evidence="7">
    <location>
        <begin position="93"/>
        <end position="115"/>
    </location>
</feature>
<dbReference type="PRINTS" id="PR00953">
    <property type="entry name" value="TYPE3IMRPROT"/>
</dbReference>
<feature type="transmembrane region" description="Helical" evidence="7">
    <location>
        <begin position="189"/>
        <end position="207"/>
    </location>
</feature>
<comment type="subcellular location">
    <subcellularLocation>
        <location evidence="1">Cell membrane</location>
        <topology evidence="1">Multi-pass membrane protein</topology>
    </subcellularLocation>
</comment>
<feature type="transmembrane region" description="Helical" evidence="7">
    <location>
        <begin position="219"/>
        <end position="243"/>
    </location>
</feature>
<sequence>MTDLPLPALSALFVLTLCRVSALVMTAPGFGESSSPMVVRAGVALTVSLLIMPVEQPHLMPIATAILTNPSLLVVTVGQELLVGIFIGLIARLLAMSLVIAMQFIATFTGLASVLQPDPDLGASSTAISHMASSLIPVLFLSTGLYVLPLAALTGSYDVFPPGQTPLFNDMAKAIVTTTALSFKLGFQYAAPFVLIGTLWPAMLGVLNRLMPSIQVYGIAMPAQLLGGVLLIALLIQVITGVWQERMQESLSELPGLHAPH</sequence>
<comment type="caution">
    <text evidence="8">The sequence shown here is derived from an EMBL/GenBank/DDBJ whole genome shotgun (WGS) entry which is preliminary data.</text>
</comment>
<protein>
    <submittedName>
        <fullName evidence="8">Flagellar biosynthetic protein FliR</fullName>
    </submittedName>
</protein>